<reference evidence="1 2" key="1">
    <citation type="submission" date="2014-08" db="EMBL/GenBank/DDBJ databases">
        <title>Clostridium innocuum, an unnegligible vancomycin-resistant pathogen causing extra-intestinal infections.</title>
        <authorList>
            <person name="Feng Y."/>
            <person name="Chiu C.-H."/>
        </authorList>
    </citation>
    <scope>NUCLEOTIDE SEQUENCE [LARGE SCALE GENOMIC DNA]</scope>
    <source>
        <strain evidence="1 2">AN88</strain>
    </source>
</reference>
<organism evidence="1 2">
    <name type="scientific">Clostridium innocuum</name>
    <dbReference type="NCBI Taxonomy" id="1522"/>
    <lineage>
        <taxon>Bacteria</taxon>
        <taxon>Bacillati</taxon>
        <taxon>Bacillota</taxon>
        <taxon>Clostridia</taxon>
        <taxon>Eubacteriales</taxon>
        <taxon>Clostridiaceae</taxon>
        <taxon>Clostridium</taxon>
    </lineage>
</organism>
<accession>A0A099I4M9</accession>
<sequence length="187" mass="21510">MSELLRFETREAFREWLSENCQRREGVWLEFGKTKEVETLSANDALLEALCFGWIDGVMKKMDDTSYKKYFAPRRAGSKWSQKNKALVQELEACGAMTEYGRRKIEEAKKNGQWDNAASPSAISEEQIAAVAALLKENAQAYTNFQKMPASVKKTYTRAYLDAKTEAGRSRRLAWMMDRLEKNLKPM</sequence>
<proteinExistence type="predicted"/>
<dbReference type="AlphaFoldDB" id="A0A099I4M9"/>
<evidence type="ECO:0000313" key="2">
    <source>
        <dbReference type="Proteomes" id="UP000030008"/>
    </source>
</evidence>
<comment type="caution">
    <text evidence="1">The sequence shown here is derived from an EMBL/GenBank/DDBJ whole genome shotgun (WGS) entry which is preliminary data.</text>
</comment>
<name>A0A099I4M9_CLOIN</name>
<dbReference type="Proteomes" id="UP000030008">
    <property type="component" value="Unassembled WGS sequence"/>
</dbReference>
<gene>
    <name evidence="1" type="ORF">CIAN88_14015</name>
</gene>
<evidence type="ECO:0000313" key="1">
    <source>
        <dbReference type="EMBL" id="KGJ52566.1"/>
    </source>
</evidence>
<dbReference type="EMBL" id="JQIF01000062">
    <property type="protein sequence ID" value="KGJ52566.1"/>
    <property type="molecule type" value="Genomic_DNA"/>
</dbReference>
<protein>
    <recommendedName>
        <fullName evidence="3">Bacteriocin-protection protein</fullName>
    </recommendedName>
</protein>
<dbReference type="Pfam" id="PF13376">
    <property type="entry name" value="OmdA"/>
    <property type="match status" value="1"/>
</dbReference>
<evidence type="ECO:0008006" key="3">
    <source>
        <dbReference type="Google" id="ProtNLM"/>
    </source>
</evidence>
<dbReference type="RefSeq" id="WP_044906025.1">
    <property type="nucleotide sequence ID" value="NZ_JQIF01000062.1"/>
</dbReference>